<evidence type="ECO:0000256" key="3">
    <source>
        <dbReference type="ARBA" id="ARBA00022692"/>
    </source>
</evidence>
<dbReference type="InterPro" id="IPR050920">
    <property type="entry name" value="Nematode_rcpt-like_delta"/>
</dbReference>
<dbReference type="eggNOG" id="ENOG502TFTM">
    <property type="taxonomic scope" value="Eukaryota"/>
</dbReference>
<feature type="compositionally biased region" description="Gly residues" evidence="6">
    <location>
        <begin position="219"/>
        <end position="233"/>
    </location>
</feature>
<evidence type="ECO:0000256" key="7">
    <source>
        <dbReference type="SAM" id="Phobius"/>
    </source>
</evidence>
<name>A0A1I7T1K7_9PELO</name>
<comment type="similarity">
    <text evidence="2">Belongs to the nematode receptor-like protein srd family.</text>
</comment>
<dbReference type="Proteomes" id="UP000095282">
    <property type="component" value="Unplaced"/>
</dbReference>
<feature type="transmembrane region" description="Helical" evidence="7">
    <location>
        <begin position="154"/>
        <end position="177"/>
    </location>
</feature>
<feature type="transmembrane region" description="Helical" evidence="7">
    <location>
        <begin position="12"/>
        <end position="33"/>
    </location>
</feature>
<comment type="subcellular location">
    <subcellularLocation>
        <location evidence="1">Membrane</location>
        <topology evidence="1">Multi-pass membrane protein</topology>
    </subcellularLocation>
</comment>
<keyword evidence="3 7" id="KW-0812">Transmembrane</keyword>
<evidence type="ECO:0000256" key="6">
    <source>
        <dbReference type="SAM" id="MobiDB-lite"/>
    </source>
</evidence>
<evidence type="ECO:0000313" key="8">
    <source>
        <dbReference type="Proteomes" id="UP000095282"/>
    </source>
</evidence>
<dbReference type="WBParaSite" id="Csp11.Scaffold463.g1533.t1">
    <property type="protein sequence ID" value="Csp11.Scaffold463.g1533.t1"/>
    <property type="gene ID" value="Csp11.Scaffold463.g1533"/>
</dbReference>
<dbReference type="AlphaFoldDB" id="A0A1I7T1K7"/>
<feature type="transmembrane region" description="Helical" evidence="7">
    <location>
        <begin position="113"/>
        <end position="142"/>
    </location>
</feature>
<evidence type="ECO:0000256" key="2">
    <source>
        <dbReference type="ARBA" id="ARBA00009166"/>
    </source>
</evidence>
<evidence type="ECO:0000256" key="4">
    <source>
        <dbReference type="ARBA" id="ARBA00022989"/>
    </source>
</evidence>
<protein>
    <submittedName>
        <fullName evidence="9">G_PROTEIN_RECEP_F1_2 domain-containing protein</fullName>
    </submittedName>
</protein>
<proteinExistence type="inferred from homology"/>
<sequence length="233" mass="26855">MITIKHPDNLKFWINIFGLWYLFPIMIIILSYIPPIDLEFVYQETLSSHPDYDFSPFMKFGGFANSHNICQTMVTLILVILATLAPCTGFYWRRETLKILDANRNSLSSQSILQFRALVHGLGLQIMMPLFCYVPVGFFYVFNKYSNTQILISQYTLCFMITMPALFDPVLQIYFIVPYRRAVKKMIMCKEKRVEDSENSQRHNTITLWQRRKSSQPNHGGGGGGGGAHNTTT</sequence>
<reference evidence="9" key="1">
    <citation type="submission" date="2016-11" db="UniProtKB">
        <authorList>
            <consortium name="WormBaseParasite"/>
        </authorList>
    </citation>
    <scope>IDENTIFICATION</scope>
</reference>
<evidence type="ECO:0000256" key="5">
    <source>
        <dbReference type="ARBA" id="ARBA00023136"/>
    </source>
</evidence>
<dbReference type="PANTHER" id="PTHR22945">
    <property type="entry name" value="SERPENTINE RECEPTOR, CLASS D DELTA"/>
    <property type="match status" value="1"/>
</dbReference>
<keyword evidence="8" id="KW-1185">Reference proteome</keyword>
<dbReference type="Pfam" id="PF10317">
    <property type="entry name" value="7TM_GPCR_Srd"/>
    <property type="match status" value="1"/>
</dbReference>
<evidence type="ECO:0000256" key="1">
    <source>
        <dbReference type="ARBA" id="ARBA00004141"/>
    </source>
</evidence>
<keyword evidence="4 7" id="KW-1133">Transmembrane helix</keyword>
<feature type="transmembrane region" description="Helical" evidence="7">
    <location>
        <begin position="73"/>
        <end position="92"/>
    </location>
</feature>
<dbReference type="SUPFAM" id="SSF81321">
    <property type="entry name" value="Family A G protein-coupled receptor-like"/>
    <property type="match status" value="1"/>
</dbReference>
<accession>A0A1I7T1K7</accession>
<feature type="region of interest" description="Disordered" evidence="6">
    <location>
        <begin position="198"/>
        <end position="233"/>
    </location>
</feature>
<organism evidence="8 9">
    <name type="scientific">Caenorhabditis tropicalis</name>
    <dbReference type="NCBI Taxonomy" id="1561998"/>
    <lineage>
        <taxon>Eukaryota</taxon>
        <taxon>Metazoa</taxon>
        <taxon>Ecdysozoa</taxon>
        <taxon>Nematoda</taxon>
        <taxon>Chromadorea</taxon>
        <taxon>Rhabditida</taxon>
        <taxon>Rhabditina</taxon>
        <taxon>Rhabditomorpha</taxon>
        <taxon>Rhabditoidea</taxon>
        <taxon>Rhabditidae</taxon>
        <taxon>Peloderinae</taxon>
        <taxon>Caenorhabditis</taxon>
    </lineage>
</organism>
<dbReference type="PANTHER" id="PTHR22945:SF97">
    <property type="entry name" value="SERPENTINE RECEPTOR, CLASS D (DELTA)"/>
    <property type="match status" value="1"/>
</dbReference>
<keyword evidence="5 7" id="KW-0472">Membrane</keyword>
<dbReference type="InterPro" id="IPR019421">
    <property type="entry name" value="7TM_GPCR_serpentine_rcpt_Srd"/>
</dbReference>
<dbReference type="GO" id="GO:0016020">
    <property type="term" value="C:membrane"/>
    <property type="evidence" value="ECO:0007669"/>
    <property type="project" value="UniProtKB-SubCell"/>
</dbReference>
<evidence type="ECO:0000313" key="9">
    <source>
        <dbReference type="WBParaSite" id="Csp11.Scaffold463.g1533.t1"/>
    </source>
</evidence>